<gene>
    <name evidence="3" type="ORF">POM88_028990</name>
</gene>
<dbReference type="AlphaFoldDB" id="A0AAD8MH96"/>
<protein>
    <recommendedName>
        <fullName evidence="2">Protein kinase domain-containing protein</fullName>
    </recommendedName>
</protein>
<reference evidence="3" key="1">
    <citation type="submission" date="2023-02" db="EMBL/GenBank/DDBJ databases">
        <title>Genome of toxic invasive species Heracleum sosnowskyi carries increased number of genes despite the absence of recent whole-genome duplications.</title>
        <authorList>
            <person name="Schelkunov M."/>
            <person name="Shtratnikova V."/>
            <person name="Makarenko M."/>
            <person name="Klepikova A."/>
            <person name="Omelchenko D."/>
            <person name="Novikova G."/>
            <person name="Obukhova E."/>
            <person name="Bogdanov V."/>
            <person name="Penin A."/>
            <person name="Logacheva M."/>
        </authorList>
    </citation>
    <scope>NUCLEOTIDE SEQUENCE</scope>
    <source>
        <strain evidence="3">Hsosn_3</strain>
        <tissue evidence="3">Leaf</tissue>
    </source>
</reference>
<dbReference type="GO" id="GO:0005886">
    <property type="term" value="C:plasma membrane"/>
    <property type="evidence" value="ECO:0007669"/>
    <property type="project" value="TreeGrafter"/>
</dbReference>
<evidence type="ECO:0000259" key="2">
    <source>
        <dbReference type="PROSITE" id="PS50011"/>
    </source>
</evidence>
<dbReference type="InterPro" id="IPR001245">
    <property type="entry name" value="Ser-Thr/Tyr_kinase_cat_dom"/>
</dbReference>
<feature type="domain" description="Protein kinase" evidence="2">
    <location>
        <begin position="43"/>
        <end position="214"/>
    </location>
</feature>
<sequence length="214" mass="24034">MNSSTLSFKSKLKLIESVSSDKSFPAQTRNTIQTLYLYFNLFRFLFPTLGGLLYGYDVGATSSDIISLQDYRCGSGIKISNQQGTLTDGRVVAVKKLSVASHQGKSQFVAEIATISAVQHRNLVKLYGCCIEGDKRLLVYEYLENNNLEQALFGKTNLFLDCGYLAPEYAMRGHLTEKLMSLGLVWLLLKLLEESPILTQHLKLIAYICWNENI</sequence>
<proteinExistence type="predicted"/>
<evidence type="ECO:0000313" key="3">
    <source>
        <dbReference type="EMBL" id="KAK1372797.1"/>
    </source>
</evidence>
<dbReference type="PROSITE" id="PS50011">
    <property type="entry name" value="PROTEIN_KINASE_DOM"/>
    <property type="match status" value="1"/>
</dbReference>
<reference evidence="3" key="2">
    <citation type="submission" date="2023-05" db="EMBL/GenBank/DDBJ databases">
        <authorList>
            <person name="Schelkunov M.I."/>
        </authorList>
    </citation>
    <scope>NUCLEOTIDE SEQUENCE</scope>
    <source>
        <strain evidence="3">Hsosn_3</strain>
        <tissue evidence="3">Leaf</tissue>
    </source>
</reference>
<dbReference type="InterPro" id="IPR011009">
    <property type="entry name" value="Kinase-like_dom_sf"/>
</dbReference>
<keyword evidence="4" id="KW-1185">Reference proteome</keyword>
<dbReference type="EMBL" id="JAUIZM010000007">
    <property type="protein sequence ID" value="KAK1372797.1"/>
    <property type="molecule type" value="Genomic_DNA"/>
</dbReference>
<comment type="subcellular location">
    <subcellularLocation>
        <location evidence="1">Membrane</location>
        <topology evidence="1">Single-pass type I membrane protein</topology>
    </subcellularLocation>
</comment>
<dbReference type="Proteomes" id="UP001237642">
    <property type="component" value="Unassembled WGS sequence"/>
</dbReference>
<dbReference type="PANTHER" id="PTHR48006:SF34">
    <property type="entry name" value="OS08G0203700 PROTEIN"/>
    <property type="match status" value="1"/>
</dbReference>
<evidence type="ECO:0000313" key="4">
    <source>
        <dbReference type="Proteomes" id="UP001237642"/>
    </source>
</evidence>
<dbReference type="Gene3D" id="3.30.200.20">
    <property type="entry name" value="Phosphorylase Kinase, domain 1"/>
    <property type="match status" value="1"/>
</dbReference>
<comment type="caution">
    <text evidence="3">The sequence shown here is derived from an EMBL/GenBank/DDBJ whole genome shotgun (WGS) entry which is preliminary data.</text>
</comment>
<evidence type="ECO:0000256" key="1">
    <source>
        <dbReference type="ARBA" id="ARBA00004479"/>
    </source>
</evidence>
<accession>A0AAD8MH96</accession>
<name>A0AAD8MH96_9APIA</name>
<dbReference type="InterPro" id="IPR000719">
    <property type="entry name" value="Prot_kinase_dom"/>
</dbReference>
<dbReference type="GO" id="GO:0005524">
    <property type="term" value="F:ATP binding"/>
    <property type="evidence" value="ECO:0007669"/>
    <property type="project" value="InterPro"/>
</dbReference>
<dbReference type="Pfam" id="PF07714">
    <property type="entry name" value="PK_Tyr_Ser-Thr"/>
    <property type="match status" value="1"/>
</dbReference>
<dbReference type="SUPFAM" id="SSF56112">
    <property type="entry name" value="Protein kinase-like (PK-like)"/>
    <property type="match status" value="1"/>
</dbReference>
<organism evidence="3 4">
    <name type="scientific">Heracleum sosnowskyi</name>
    <dbReference type="NCBI Taxonomy" id="360622"/>
    <lineage>
        <taxon>Eukaryota</taxon>
        <taxon>Viridiplantae</taxon>
        <taxon>Streptophyta</taxon>
        <taxon>Embryophyta</taxon>
        <taxon>Tracheophyta</taxon>
        <taxon>Spermatophyta</taxon>
        <taxon>Magnoliopsida</taxon>
        <taxon>eudicotyledons</taxon>
        <taxon>Gunneridae</taxon>
        <taxon>Pentapetalae</taxon>
        <taxon>asterids</taxon>
        <taxon>campanulids</taxon>
        <taxon>Apiales</taxon>
        <taxon>Apiaceae</taxon>
        <taxon>Apioideae</taxon>
        <taxon>apioid superclade</taxon>
        <taxon>Tordylieae</taxon>
        <taxon>Tordyliinae</taxon>
        <taxon>Heracleum</taxon>
    </lineage>
</organism>
<dbReference type="GO" id="GO:0004672">
    <property type="term" value="F:protein kinase activity"/>
    <property type="evidence" value="ECO:0007669"/>
    <property type="project" value="InterPro"/>
</dbReference>
<dbReference type="InterPro" id="IPR051824">
    <property type="entry name" value="LRR_Rcpt-Like_S/T_Kinase"/>
</dbReference>
<dbReference type="PANTHER" id="PTHR48006">
    <property type="entry name" value="LEUCINE-RICH REPEAT-CONTAINING PROTEIN DDB_G0281931-RELATED"/>
    <property type="match status" value="1"/>
</dbReference>